<name>A0A8S4PRF0_OWEFU</name>
<dbReference type="Proteomes" id="UP000749559">
    <property type="component" value="Unassembled WGS sequence"/>
</dbReference>
<gene>
    <name evidence="1" type="ORF">OFUS_LOCUS19853</name>
</gene>
<dbReference type="Gene3D" id="3.60.10.10">
    <property type="entry name" value="Endonuclease/exonuclease/phosphatase"/>
    <property type="match status" value="1"/>
</dbReference>
<proteinExistence type="predicted"/>
<dbReference type="EMBL" id="CAIIXF020000009">
    <property type="protein sequence ID" value="CAH1795291.1"/>
    <property type="molecule type" value="Genomic_DNA"/>
</dbReference>
<accession>A0A8S4PRF0</accession>
<protein>
    <submittedName>
        <fullName evidence="1">Uncharacterized protein</fullName>
    </submittedName>
</protein>
<dbReference type="InterPro" id="IPR036691">
    <property type="entry name" value="Endo/exonu/phosph_ase_sf"/>
</dbReference>
<keyword evidence="2" id="KW-1185">Reference proteome</keyword>
<comment type="caution">
    <text evidence="1">The sequence shown here is derived from an EMBL/GenBank/DDBJ whole genome shotgun (WGS) entry which is preliminary data.</text>
</comment>
<organism evidence="1 2">
    <name type="scientific">Owenia fusiformis</name>
    <name type="common">Polychaete worm</name>
    <dbReference type="NCBI Taxonomy" id="6347"/>
    <lineage>
        <taxon>Eukaryota</taxon>
        <taxon>Metazoa</taxon>
        <taxon>Spiralia</taxon>
        <taxon>Lophotrochozoa</taxon>
        <taxon>Annelida</taxon>
        <taxon>Polychaeta</taxon>
        <taxon>Sedentaria</taxon>
        <taxon>Canalipalpata</taxon>
        <taxon>Sabellida</taxon>
        <taxon>Oweniida</taxon>
        <taxon>Oweniidae</taxon>
        <taxon>Owenia</taxon>
    </lineage>
</organism>
<evidence type="ECO:0000313" key="1">
    <source>
        <dbReference type="EMBL" id="CAH1795291.1"/>
    </source>
</evidence>
<sequence>MSDSLNEIKHNFIHFHDSNHMIMSEAPFCANNVTPNNSDLGPHNMELNTTLSQVSQNEINIQPSSPITTQLNAQSQDLRYRLKSTDNNINGNLKQTNDNMSQGEINFLFWNINRISDKLYDGCDIYELFSKYSVILLSETWLDPCDNISFNGYTVHNLARKTKNTNSNFYSGGIAVFIKDDCYNSIEVLKQTHDFFVWLRVKSSF</sequence>
<dbReference type="AlphaFoldDB" id="A0A8S4PRF0"/>
<reference evidence="1" key="1">
    <citation type="submission" date="2022-03" db="EMBL/GenBank/DDBJ databases">
        <authorList>
            <person name="Martin C."/>
        </authorList>
    </citation>
    <scope>NUCLEOTIDE SEQUENCE</scope>
</reference>
<evidence type="ECO:0000313" key="2">
    <source>
        <dbReference type="Proteomes" id="UP000749559"/>
    </source>
</evidence>
<dbReference type="SUPFAM" id="SSF56219">
    <property type="entry name" value="DNase I-like"/>
    <property type="match status" value="1"/>
</dbReference>